<dbReference type="GO" id="GO:0004145">
    <property type="term" value="F:diamine N-acetyltransferase activity"/>
    <property type="evidence" value="ECO:0007669"/>
    <property type="project" value="UniProtKB-EC"/>
</dbReference>
<proteinExistence type="predicted"/>
<keyword evidence="2" id="KW-0012">Acyltransferase</keyword>
<organism evidence="2 3">
    <name type="scientific">Haloplasma contractile SSD-17B</name>
    <dbReference type="NCBI Taxonomy" id="1033810"/>
    <lineage>
        <taxon>Bacteria</taxon>
        <taxon>Bacillati</taxon>
        <taxon>Mycoplasmatota</taxon>
        <taxon>Mollicutes</taxon>
        <taxon>Haloplasmatales</taxon>
        <taxon>Haloplasmataceae</taxon>
        <taxon>Haloplasma</taxon>
    </lineage>
</organism>
<dbReference type="EC" id="2.3.1.57" evidence="2"/>
<keyword evidence="2" id="KW-0808">Transferase</keyword>
<dbReference type="STRING" id="1033810.HLPCO_002192"/>
<dbReference type="RefSeq" id="WP_008824424.1">
    <property type="nucleotide sequence ID" value="NZ_AFNU02000008.1"/>
</dbReference>
<dbReference type="InParanoid" id="F7PRG5"/>
<comment type="caution">
    <text evidence="2">The sequence shown here is derived from an EMBL/GenBank/DDBJ whole genome shotgun (WGS) entry which is preliminary data.</text>
</comment>
<dbReference type="PROSITE" id="PS51186">
    <property type="entry name" value="GNAT"/>
    <property type="match status" value="1"/>
</dbReference>
<dbReference type="PANTHER" id="PTHR43415">
    <property type="entry name" value="SPERMIDINE N(1)-ACETYLTRANSFERASE"/>
    <property type="match status" value="1"/>
</dbReference>
<dbReference type="InterPro" id="IPR016181">
    <property type="entry name" value="Acyl_CoA_acyltransferase"/>
</dbReference>
<dbReference type="Proteomes" id="UP000005707">
    <property type="component" value="Unassembled WGS sequence"/>
</dbReference>
<accession>F7PRG5</accession>
<dbReference type="eggNOG" id="COG1670">
    <property type="taxonomic scope" value="Bacteria"/>
</dbReference>
<protein>
    <submittedName>
        <fullName evidence="2">Diamine N-acetyltransferase protein</fullName>
        <ecNumber evidence="2">2.3.1.57</ecNumber>
    </submittedName>
</protein>
<dbReference type="OrthoDB" id="9795206at2"/>
<dbReference type="AlphaFoldDB" id="F7PRG5"/>
<evidence type="ECO:0000313" key="3">
    <source>
        <dbReference type="Proteomes" id="UP000005707"/>
    </source>
</evidence>
<dbReference type="PANTHER" id="PTHR43415:SF5">
    <property type="entry name" value="ACETYLTRANSFERASE"/>
    <property type="match status" value="1"/>
</dbReference>
<dbReference type="Gene3D" id="3.40.630.30">
    <property type="match status" value="1"/>
</dbReference>
<dbReference type="FunCoup" id="F7PRG5">
    <property type="interactions" value="3"/>
</dbReference>
<dbReference type="Pfam" id="PF13302">
    <property type="entry name" value="Acetyltransf_3"/>
    <property type="match status" value="1"/>
</dbReference>
<evidence type="ECO:0000259" key="1">
    <source>
        <dbReference type="PROSITE" id="PS51186"/>
    </source>
</evidence>
<dbReference type="SUPFAM" id="SSF55729">
    <property type="entry name" value="Acyl-CoA N-acyltransferases (Nat)"/>
    <property type="match status" value="1"/>
</dbReference>
<gene>
    <name evidence="2" type="ORF">HLPCO_002192</name>
</gene>
<name>F7PRG5_9MOLU</name>
<feature type="domain" description="N-acetyltransferase" evidence="1">
    <location>
        <begin position="10"/>
        <end position="176"/>
    </location>
</feature>
<dbReference type="InterPro" id="IPR000182">
    <property type="entry name" value="GNAT_dom"/>
</dbReference>
<evidence type="ECO:0000313" key="2">
    <source>
        <dbReference type="EMBL" id="ERJ11709.1"/>
    </source>
</evidence>
<sequence length="182" mass="20906">MANVWNGTNIRLRPVMESDLDGYFNVKNVDTDIQRLAGSVSFPLRQSQMESFIERVTSKDGSDDVFYFIIEDKDGNVVGDLNTSDCNRRSGTFKYGLAINKEYWSKGFGSEAVQMVLNYYFNELRYQKVTVSVYSFNEQSCGFHKKLGFKEEGLLRRMAYVNGKYHDEVILGMTAEEFNALK</sequence>
<reference evidence="2 3" key="1">
    <citation type="journal article" date="2011" name="J. Bacteriol.">
        <title>Genome sequence of Haloplasma contractile, an unusual contractile bacterium from a deep-sea anoxic brine lake.</title>
        <authorList>
            <person name="Antunes A."/>
            <person name="Alam I."/>
            <person name="El Dorry H."/>
            <person name="Siam R."/>
            <person name="Robertson A."/>
            <person name="Bajic V.B."/>
            <person name="Stingl U."/>
        </authorList>
    </citation>
    <scope>NUCLEOTIDE SEQUENCE [LARGE SCALE GENOMIC DNA]</scope>
    <source>
        <strain evidence="2 3">SSD-17B</strain>
    </source>
</reference>
<reference evidence="2 3" key="2">
    <citation type="journal article" date="2013" name="PLoS ONE">
        <title>INDIGO - INtegrated Data Warehouse of MIcrobial GenOmes with Examples from the Red Sea Extremophiles.</title>
        <authorList>
            <person name="Alam I."/>
            <person name="Antunes A."/>
            <person name="Kamau A.A."/>
            <person name="Ba Alawi W."/>
            <person name="Kalkatawi M."/>
            <person name="Stingl U."/>
            <person name="Bajic V.B."/>
        </authorList>
    </citation>
    <scope>NUCLEOTIDE SEQUENCE [LARGE SCALE GENOMIC DNA]</scope>
    <source>
        <strain evidence="2 3">SSD-17B</strain>
    </source>
</reference>
<dbReference type="EMBL" id="AFNU02000008">
    <property type="protein sequence ID" value="ERJ11709.1"/>
    <property type="molecule type" value="Genomic_DNA"/>
</dbReference>
<keyword evidence="3" id="KW-1185">Reference proteome</keyword>